<gene>
    <name evidence="1" type="ORF">DPEC_G00331730</name>
</gene>
<evidence type="ECO:0000313" key="1">
    <source>
        <dbReference type="EMBL" id="KAJ7986760.1"/>
    </source>
</evidence>
<evidence type="ECO:0000313" key="2">
    <source>
        <dbReference type="Proteomes" id="UP001157502"/>
    </source>
</evidence>
<organism evidence="1 2">
    <name type="scientific">Dallia pectoralis</name>
    <name type="common">Alaska blackfish</name>
    <dbReference type="NCBI Taxonomy" id="75939"/>
    <lineage>
        <taxon>Eukaryota</taxon>
        <taxon>Metazoa</taxon>
        <taxon>Chordata</taxon>
        <taxon>Craniata</taxon>
        <taxon>Vertebrata</taxon>
        <taxon>Euteleostomi</taxon>
        <taxon>Actinopterygii</taxon>
        <taxon>Neopterygii</taxon>
        <taxon>Teleostei</taxon>
        <taxon>Protacanthopterygii</taxon>
        <taxon>Esociformes</taxon>
        <taxon>Umbridae</taxon>
        <taxon>Dallia</taxon>
    </lineage>
</organism>
<reference evidence="1" key="1">
    <citation type="submission" date="2021-05" db="EMBL/GenBank/DDBJ databases">
        <authorList>
            <person name="Pan Q."/>
            <person name="Jouanno E."/>
            <person name="Zahm M."/>
            <person name="Klopp C."/>
            <person name="Cabau C."/>
            <person name="Louis A."/>
            <person name="Berthelot C."/>
            <person name="Parey E."/>
            <person name="Roest Crollius H."/>
            <person name="Montfort J."/>
            <person name="Robinson-Rechavi M."/>
            <person name="Bouchez O."/>
            <person name="Lampietro C."/>
            <person name="Lopez Roques C."/>
            <person name="Donnadieu C."/>
            <person name="Postlethwait J."/>
            <person name="Bobe J."/>
            <person name="Dillon D."/>
            <person name="Chandos A."/>
            <person name="von Hippel F."/>
            <person name="Guiguen Y."/>
        </authorList>
    </citation>
    <scope>NUCLEOTIDE SEQUENCE</scope>
    <source>
        <strain evidence="1">YG-Jan2019</strain>
    </source>
</reference>
<dbReference type="Proteomes" id="UP001157502">
    <property type="component" value="Chromosome 33"/>
</dbReference>
<accession>A0ACC2F6A1</accession>
<comment type="caution">
    <text evidence="1">The sequence shown here is derived from an EMBL/GenBank/DDBJ whole genome shotgun (WGS) entry which is preliminary data.</text>
</comment>
<proteinExistence type="predicted"/>
<dbReference type="EMBL" id="CM055760">
    <property type="protein sequence ID" value="KAJ7986760.1"/>
    <property type="molecule type" value="Genomic_DNA"/>
</dbReference>
<keyword evidence="2" id="KW-1185">Reference proteome</keyword>
<protein>
    <submittedName>
        <fullName evidence="1">Uncharacterized protein</fullName>
    </submittedName>
</protein>
<sequence>MGWVGCDPGLEPETAGIGEGQEEGAFPISNIISDIVGSKGPIPAESGKPKLAGAQTSAETAGTGLTTVWVRATGRLVAGCSKGPDPPAPI</sequence>
<name>A0ACC2F6A1_DALPE</name>